<reference evidence="1 2" key="1">
    <citation type="submission" date="2013-11" db="EMBL/GenBank/DDBJ databases">
        <title>Single cell genomics of uncultured Tannerella BU063 (oral taxon 286).</title>
        <authorList>
            <person name="Beall C.J."/>
            <person name="Campbell A.G."/>
            <person name="Griffen A.L."/>
            <person name="Podar M."/>
            <person name="Leys E.J."/>
        </authorList>
    </citation>
    <scope>NUCLEOTIDE SEQUENCE [LARGE SCALE GENOMIC DNA]</scope>
    <source>
        <strain evidence="1">Cell 5</strain>
    </source>
</reference>
<accession>W2CC33</accession>
<evidence type="ECO:0000313" key="2">
    <source>
        <dbReference type="Proteomes" id="UP000018872"/>
    </source>
</evidence>
<evidence type="ECO:0000313" key="1">
    <source>
        <dbReference type="EMBL" id="ETK04665.1"/>
    </source>
</evidence>
<organism evidence="1 2">
    <name type="scientific">Tannerella sp. oral taxon BU063 isolate Cell 5</name>
    <dbReference type="NCBI Taxonomy" id="1410950"/>
    <lineage>
        <taxon>Bacteria</taxon>
        <taxon>Pseudomonadati</taxon>
        <taxon>Bacteroidota</taxon>
        <taxon>Bacteroidia</taxon>
        <taxon>Bacteroidales</taxon>
        <taxon>Tannerellaceae</taxon>
        <taxon>Tannerella</taxon>
    </lineage>
</organism>
<comment type="caution">
    <text evidence="1">The sequence shown here is derived from an EMBL/GenBank/DDBJ whole genome shotgun (WGS) entry which is preliminary data.</text>
</comment>
<gene>
    <name evidence="1" type="ORF">T229_07725</name>
</gene>
<dbReference type="AlphaFoldDB" id="W2CC33"/>
<dbReference type="EMBL" id="AYYC01000622">
    <property type="protein sequence ID" value="ETK04665.1"/>
    <property type="molecule type" value="Genomic_DNA"/>
</dbReference>
<name>W2CC33_9BACT</name>
<protein>
    <submittedName>
        <fullName evidence="1">Uncharacterized protein</fullName>
    </submittedName>
</protein>
<sequence length="58" mass="6722">MMQMFSAFRMFLQSRLVKRYGRIDTEARTLMGDHVRHIVSIKQSVDVDTVTAAHRGLL</sequence>
<dbReference type="Proteomes" id="UP000018872">
    <property type="component" value="Unassembled WGS sequence"/>
</dbReference>
<proteinExistence type="predicted"/>